<comment type="caution">
    <text evidence="8">The sequence shown here is derived from an EMBL/GenBank/DDBJ whole genome shotgun (WGS) entry which is preliminary data.</text>
</comment>
<organism evidence="8 9">
    <name type="scientific">Adhaeribacter arboris</name>
    <dbReference type="NCBI Taxonomy" id="2072846"/>
    <lineage>
        <taxon>Bacteria</taxon>
        <taxon>Pseudomonadati</taxon>
        <taxon>Bacteroidota</taxon>
        <taxon>Cytophagia</taxon>
        <taxon>Cytophagales</taxon>
        <taxon>Hymenobacteraceae</taxon>
        <taxon>Adhaeribacter</taxon>
    </lineage>
</organism>
<sequence>MAETELIQALQAQDSAALTALYQAYSPALYGIILRIVRAEPTAEDVLQECFLKIWITFHLYDQAKGRLFTWLINIARHLAIDKTRSRTYLQELKTQKKEASSLAERLGHEGFRPEHIGLRKVVDQLAIPHKTIIYLMYFEGYTQSEIAQQLSIPLGTVKTRARQALQRLRKLI</sequence>
<keyword evidence="3" id="KW-0731">Sigma factor</keyword>
<proteinExistence type="inferred from homology"/>
<dbReference type="GO" id="GO:0006352">
    <property type="term" value="P:DNA-templated transcription initiation"/>
    <property type="evidence" value="ECO:0007669"/>
    <property type="project" value="InterPro"/>
</dbReference>
<dbReference type="OrthoDB" id="9784272at2"/>
<dbReference type="EMBL" id="PYFT01000001">
    <property type="protein sequence ID" value="PSR57266.1"/>
    <property type="molecule type" value="Genomic_DNA"/>
</dbReference>
<keyword evidence="5" id="KW-0804">Transcription</keyword>
<dbReference type="GO" id="GO:0003677">
    <property type="term" value="F:DNA binding"/>
    <property type="evidence" value="ECO:0007669"/>
    <property type="project" value="UniProtKB-KW"/>
</dbReference>
<evidence type="ECO:0000256" key="5">
    <source>
        <dbReference type="ARBA" id="ARBA00023163"/>
    </source>
</evidence>
<keyword evidence="4" id="KW-0238">DNA-binding</keyword>
<dbReference type="InterPro" id="IPR014284">
    <property type="entry name" value="RNA_pol_sigma-70_dom"/>
</dbReference>
<dbReference type="InterPro" id="IPR013325">
    <property type="entry name" value="RNA_pol_sigma_r2"/>
</dbReference>
<accession>A0A2T2YP57</accession>
<dbReference type="Gene3D" id="1.10.1740.10">
    <property type="match status" value="1"/>
</dbReference>
<evidence type="ECO:0000256" key="4">
    <source>
        <dbReference type="ARBA" id="ARBA00023125"/>
    </source>
</evidence>
<keyword evidence="2" id="KW-0805">Transcription regulation</keyword>
<dbReference type="Proteomes" id="UP000240357">
    <property type="component" value="Unassembled WGS sequence"/>
</dbReference>
<evidence type="ECO:0000259" key="7">
    <source>
        <dbReference type="Pfam" id="PF04545"/>
    </source>
</evidence>
<name>A0A2T2YP57_9BACT</name>
<feature type="domain" description="RNA polymerase sigma-70 region 4" evidence="7">
    <location>
        <begin position="130"/>
        <end position="171"/>
    </location>
</feature>
<evidence type="ECO:0000313" key="9">
    <source>
        <dbReference type="Proteomes" id="UP000240357"/>
    </source>
</evidence>
<dbReference type="Gene3D" id="1.10.10.10">
    <property type="entry name" value="Winged helix-like DNA-binding domain superfamily/Winged helix DNA-binding domain"/>
    <property type="match status" value="1"/>
</dbReference>
<dbReference type="InterPro" id="IPR007630">
    <property type="entry name" value="RNA_pol_sigma70_r4"/>
</dbReference>
<dbReference type="InterPro" id="IPR036388">
    <property type="entry name" value="WH-like_DNA-bd_sf"/>
</dbReference>
<dbReference type="AlphaFoldDB" id="A0A2T2YP57"/>
<gene>
    <name evidence="8" type="ORF">AHMF7605_11530</name>
</gene>
<evidence type="ECO:0008006" key="10">
    <source>
        <dbReference type="Google" id="ProtNLM"/>
    </source>
</evidence>
<evidence type="ECO:0000256" key="3">
    <source>
        <dbReference type="ARBA" id="ARBA00023082"/>
    </source>
</evidence>
<dbReference type="SUPFAM" id="SSF88659">
    <property type="entry name" value="Sigma3 and sigma4 domains of RNA polymerase sigma factors"/>
    <property type="match status" value="1"/>
</dbReference>
<evidence type="ECO:0000256" key="2">
    <source>
        <dbReference type="ARBA" id="ARBA00023015"/>
    </source>
</evidence>
<dbReference type="InterPro" id="IPR007627">
    <property type="entry name" value="RNA_pol_sigma70_r2"/>
</dbReference>
<reference evidence="8 9" key="1">
    <citation type="submission" date="2018-03" db="EMBL/GenBank/DDBJ databases">
        <title>Adhaeribacter sp. HMF7605 Genome sequencing and assembly.</title>
        <authorList>
            <person name="Kang H."/>
            <person name="Kang J."/>
            <person name="Cha I."/>
            <person name="Kim H."/>
            <person name="Joh K."/>
        </authorList>
    </citation>
    <scope>NUCLEOTIDE SEQUENCE [LARGE SCALE GENOMIC DNA]</scope>
    <source>
        <strain evidence="8 9">HMF7605</strain>
    </source>
</reference>
<dbReference type="CDD" id="cd06171">
    <property type="entry name" value="Sigma70_r4"/>
    <property type="match status" value="1"/>
</dbReference>
<dbReference type="Pfam" id="PF04542">
    <property type="entry name" value="Sigma70_r2"/>
    <property type="match status" value="1"/>
</dbReference>
<evidence type="ECO:0000259" key="6">
    <source>
        <dbReference type="Pfam" id="PF04542"/>
    </source>
</evidence>
<protein>
    <recommendedName>
        <fullName evidence="10">RNA polymerase subunit sigma-70</fullName>
    </recommendedName>
</protein>
<dbReference type="Pfam" id="PF04545">
    <property type="entry name" value="Sigma70_r4"/>
    <property type="match status" value="1"/>
</dbReference>
<dbReference type="SUPFAM" id="SSF88946">
    <property type="entry name" value="Sigma2 domain of RNA polymerase sigma factors"/>
    <property type="match status" value="1"/>
</dbReference>
<dbReference type="PANTHER" id="PTHR43133:SF62">
    <property type="entry name" value="RNA POLYMERASE SIGMA FACTOR SIGZ"/>
    <property type="match status" value="1"/>
</dbReference>
<feature type="domain" description="RNA polymerase sigma-70 region 2" evidence="6">
    <location>
        <begin position="21"/>
        <end position="87"/>
    </location>
</feature>
<keyword evidence="9" id="KW-1185">Reference proteome</keyword>
<dbReference type="NCBIfam" id="TIGR02937">
    <property type="entry name" value="sigma70-ECF"/>
    <property type="match status" value="1"/>
</dbReference>
<comment type="similarity">
    <text evidence="1">Belongs to the sigma-70 factor family. ECF subfamily.</text>
</comment>
<dbReference type="GO" id="GO:0016987">
    <property type="term" value="F:sigma factor activity"/>
    <property type="evidence" value="ECO:0007669"/>
    <property type="project" value="UniProtKB-KW"/>
</dbReference>
<evidence type="ECO:0000256" key="1">
    <source>
        <dbReference type="ARBA" id="ARBA00010641"/>
    </source>
</evidence>
<dbReference type="InterPro" id="IPR039425">
    <property type="entry name" value="RNA_pol_sigma-70-like"/>
</dbReference>
<dbReference type="InterPro" id="IPR013324">
    <property type="entry name" value="RNA_pol_sigma_r3/r4-like"/>
</dbReference>
<dbReference type="PANTHER" id="PTHR43133">
    <property type="entry name" value="RNA POLYMERASE ECF-TYPE SIGMA FACTO"/>
    <property type="match status" value="1"/>
</dbReference>
<evidence type="ECO:0000313" key="8">
    <source>
        <dbReference type="EMBL" id="PSR57266.1"/>
    </source>
</evidence>